<evidence type="ECO:0000313" key="4">
    <source>
        <dbReference type="Proteomes" id="UP000886851"/>
    </source>
</evidence>
<feature type="domain" description="ParB-like N-terminal" evidence="2">
    <location>
        <begin position="14"/>
        <end position="104"/>
    </location>
</feature>
<name>A0A9D2CLJ2_9BACE</name>
<dbReference type="SMART" id="SM00470">
    <property type="entry name" value="ParB"/>
    <property type="match status" value="1"/>
</dbReference>
<dbReference type="EMBL" id="DXCV01000039">
    <property type="protein sequence ID" value="HIY88226.1"/>
    <property type="molecule type" value="Genomic_DNA"/>
</dbReference>
<proteinExistence type="predicted"/>
<reference evidence="3" key="2">
    <citation type="submission" date="2021-04" db="EMBL/GenBank/DDBJ databases">
        <authorList>
            <person name="Gilroy R."/>
        </authorList>
    </citation>
    <scope>NUCLEOTIDE SEQUENCE</scope>
    <source>
        <strain evidence="3">Gambia2-208</strain>
    </source>
</reference>
<organism evidence="3 4">
    <name type="scientific">Candidatus Bacteroides pullicola</name>
    <dbReference type="NCBI Taxonomy" id="2838475"/>
    <lineage>
        <taxon>Bacteria</taxon>
        <taxon>Pseudomonadati</taxon>
        <taxon>Bacteroidota</taxon>
        <taxon>Bacteroidia</taxon>
        <taxon>Bacteroidales</taxon>
        <taxon>Bacteroidaceae</taxon>
        <taxon>Bacteroides</taxon>
    </lineage>
</organism>
<feature type="compositionally biased region" description="Basic and acidic residues" evidence="1">
    <location>
        <begin position="140"/>
        <end position="152"/>
    </location>
</feature>
<feature type="region of interest" description="Disordered" evidence="1">
    <location>
        <begin position="133"/>
        <end position="152"/>
    </location>
</feature>
<dbReference type="Pfam" id="PF14386">
    <property type="entry name" value="DUF4417"/>
    <property type="match status" value="1"/>
</dbReference>
<dbReference type="AlphaFoldDB" id="A0A9D2CLJ2"/>
<reference evidence="3" key="1">
    <citation type="journal article" date="2021" name="PeerJ">
        <title>Extensive microbial diversity within the chicken gut microbiome revealed by metagenomics and culture.</title>
        <authorList>
            <person name="Gilroy R."/>
            <person name="Ravi A."/>
            <person name="Getino M."/>
            <person name="Pursley I."/>
            <person name="Horton D.L."/>
            <person name="Alikhan N.F."/>
            <person name="Baker D."/>
            <person name="Gharbi K."/>
            <person name="Hall N."/>
            <person name="Watson M."/>
            <person name="Adriaenssens E.M."/>
            <person name="Foster-Nyarko E."/>
            <person name="Jarju S."/>
            <person name="Secka A."/>
            <person name="Antonio M."/>
            <person name="Oren A."/>
            <person name="Chaudhuri R.R."/>
            <person name="La Ragione R."/>
            <person name="Hildebrand F."/>
            <person name="Pallen M.J."/>
        </authorList>
    </citation>
    <scope>NUCLEOTIDE SEQUENCE</scope>
    <source>
        <strain evidence="3">Gambia2-208</strain>
    </source>
</reference>
<dbReference type="Proteomes" id="UP000886851">
    <property type="component" value="Unassembled WGS sequence"/>
</dbReference>
<dbReference type="Pfam" id="PF02195">
    <property type="entry name" value="ParB_N"/>
    <property type="match status" value="1"/>
</dbReference>
<dbReference type="InterPro" id="IPR036086">
    <property type="entry name" value="ParB/Sulfiredoxin_sf"/>
</dbReference>
<accession>A0A9D2CLJ2</accession>
<evidence type="ECO:0000256" key="1">
    <source>
        <dbReference type="SAM" id="MobiDB-lite"/>
    </source>
</evidence>
<dbReference type="Gene3D" id="3.90.1530.10">
    <property type="entry name" value="Conserved hypothetical protein from pyrococcus furiosus pfu- 392566-001, ParB domain"/>
    <property type="match status" value="1"/>
</dbReference>
<evidence type="ECO:0000259" key="2">
    <source>
        <dbReference type="SMART" id="SM00470"/>
    </source>
</evidence>
<evidence type="ECO:0000313" key="3">
    <source>
        <dbReference type="EMBL" id="HIY88226.1"/>
    </source>
</evidence>
<gene>
    <name evidence="3" type="ORF">H9824_05930</name>
</gene>
<comment type="caution">
    <text evidence="3">The sequence shown here is derived from an EMBL/GenBank/DDBJ whole genome shotgun (WGS) entry which is preliminary data.</text>
</comment>
<dbReference type="InterPro" id="IPR025530">
    <property type="entry name" value="DUF4417"/>
</dbReference>
<dbReference type="SUPFAM" id="SSF110849">
    <property type="entry name" value="ParB/Sulfiredoxin"/>
    <property type="match status" value="1"/>
</dbReference>
<dbReference type="InterPro" id="IPR003115">
    <property type="entry name" value="ParB_N"/>
</dbReference>
<sequence>MERQKIDITKVFANEGQVDGLPRNPRTMRRDKFLKLVKSIRELPEMTEARDLLVVPHGGGYVVVGGNMRLQAYRELGWKEVPCCILPADTPPEKLRQMLIQDNNPFGDNDWDALANEWDAAELDDWGFDVWQEPKEEEPDTKPAKPKAADKKEEKLDIASLMLADRIYDSDNAYDIPTLRIDRQPGSGLLLPFSGWGTDTRLKKGIQTYHFYVEDYRFTAIWDDPAKPLQAGCSELVEPNLSLFDTTPVAYGLQLIYMKRWIARFWQECGARVYADLNVARKFYGYNRLGIPEGYNAFATRGYADREEYLKQEIDIARQISGLDKPNMIVYGGGEKIREICLRHNVLYVEQFMTNKNIKKKGGNNG</sequence>
<protein>
    <submittedName>
        <fullName evidence="3">DUF4417 domain-containing protein</fullName>
    </submittedName>
</protein>